<organism evidence="10 11">
    <name type="scientific">Echinicola pacifica</name>
    <dbReference type="NCBI Taxonomy" id="346377"/>
    <lineage>
        <taxon>Bacteria</taxon>
        <taxon>Pseudomonadati</taxon>
        <taxon>Bacteroidota</taxon>
        <taxon>Cytophagia</taxon>
        <taxon>Cytophagales</taxon>
        <taxon>Cyclobacteriaceae</taxon>
        <taxon>Echinicola</taxon>
    </lineage>
</organism>
<dbReference type="GO" id="GO:0006777">
    <property type="term" value="P:Mo-molybdopterin cofactor biosynthetic process"/>
    <property type="evidence" value="ECO:0007669"/>
    <property type="project" value="UniProtKB-KW"/>
</dbReference>
<keyword evidence="4 8" id="KW-0547">Nucleotide-binding</keyword>
<comment type="catalytic activity">
    <reaction evidence="8">
        <text>Mo-molybdopterin + GTP + H(+) = Mo-molybdopterin guanine dinucleotide + diphosphate</text>
        <dbReference type="Rhea" id="RHEA:34243"/>
        <dbReference type="ChEBI" id="CHEBI:15378"/>
        <dbReference type="ChEBI" id="CHEBI:33019"/>
        <dbReference type="ChEBI" id="CHEBI:37565"/>
        <dbReference type="ChEBI" id="CHEBI:71302"/>
        <dbReference type="ChEBI" id="CHEBI:71310"/>
        <dbReference type="EC" id="2.7.7.77"/>
    </reaction>
</comment>
<sequence length="199" mass="22764">MYSTDDLYGLVLAGGQSSRMGQDKGELQYYRTNHRSYLYYTLKELCPQTYISCRQDQQSVIQSGMDYIMDEDLYGGPLNGILSAHHAHPDKAWLIVAVDLPHIHEESLQALVKQRQSQKAATVYATHESKLPEPLIGIWEPKGLQEAEKFMIESGKSCPRKFLMNADIQLIYPENDLELFNANYPEDYELAKSRIEEGK</sequence>
<evidence type="ECO:0000313" key="10">
    <source>
        <dbReference type="EMBL" id="GGZ29105.1"/>
    </source>
</evidence>
<evidence type="ECO:0000313" key="11">
    <source>
        <dbReference type="Proteomes" id="UP000619457"/>
    </source>
</evidence>
<dbReference type="GO" id="GO:0061603">
    <property type="term" value="F:molybdenum cofactor guanylyltransferase activity"/>
    <property type="evidence" value="ECO:0007669"/>
    <property type="project" value="UniProtKB-EC"/>
</dbReference>
<keyword evidence="5 8" id="KW-0460">Magnesium</keyword>
<dbReference type="GO" id="GO:0005525">
    <property type="term" value="F:GTP binding"/>
    <property type="evidence" value="ECO:0007669"/>
    <property type="project" value="UniProtKB-UniRule"/>
</dbReference>
<feature type="binding site" evidence="8">
    <location>
        <position position="24"/>
    </location>
    <ligand>
        <name>GTP</name>
        <dbReference type="ChEBI" id="CHEBI:37565"/>
    </ligand>
</feature>
<keyword evidence="6 8" id="KW-0342">GTP-binding</keyword>
<dbReference type="EC" id="2.7.7.77" evidence="8"/>
<dbReference type="InterPro" id="IPR013482">
    <property type="entry name" value="Molybde_CF_guanTrfase"/>
</dbReference>
<evidence type="ECO:0000256" key="5">
    <source>
        <dbReference type="ARBA" id="ARBA00022842"/>
    </source>
</evidence>
<gene>
    <name evidence="8" type="primary">mobA</name>
    <name evidence="10" type="ORF">GCM10007049_22790</name>
</gene>
<dbReference type="InterPro" id="IPR025877">
    <property type="entry name" value="MobA-like_NTP_Trfase"/>
</dbReference>
<evidence type="ECO:0000256" key="3">
    <source>
        <dbReference type="ARBA" id="ARBA00022723"/>
    </source>
</evidence>
<evidence type="ECO:0000256" key="2">
    <source>
        <dbReference type="ARBA" id="ARBA00022679"/>
    </source>
</evidence>
<proteinExistence type="inferred from homology"/>
<dbReference type="GO" id="GO:0005737">
    <property type="term" value="C:cytoplasm"/>
    <property type="evidence" value="ECO:0007669"/>
    <property type="project" value="UniProtKB-SubCell"/>
</dbReference>
<dbReference type="CDD" id="cd02503">
    <property type="entry name" value="MobA"/>
    <property type="match status" value="1"/>
</dbReference>
<dbReference type="EMBL" id="BMWX01000003">
    <property type="protein sequence ID" value="GGZ29105.1"/>
    <property type="molecule type" value="Genomic_DNA"/>
</dbReference>
<comment type="subcellular location">
    <subcellularLocation>
        <location evidence="8">Cytoplasm</location>
    </subcellularLocation>
</comment>
<dbReference type="Gene3D" id="3.90.550.10">
    <property type="entry name" value="Spore Coat Polysaccharide Biosynthesis Protein SpsA, Chain A"/>
    <property type="match status" value="1"/>
</dbReference>
<feature type="binding site" evidence="8">
    <location>
        <position position="99"/>
    </location>
    <ligand>
        <name>GTP</name>
        <dbReference type="ChEBI" id="CHEBI:37565"/>
    </ligand>
</feature>
<evidence type="ECO:0000256" key="1">
    <source>
        <dbReference type="ARBA" id="ARBA00022490"/>
    </source>
</evidence>
<dbReference type="PANTHER" id="PTHR19136:SF81">
    <property type="entry name" value="MOLYBDENUM COFACTOR GUANYLYLTRANSFERASE"/>
    <property type="match status" value="1"/>
</dbReference>
<dbReference type="HAMAP" id="MF_00316">
    <property type="entry name" value="MobA"/>
    <property type="match status" value="1"/>
</dbReference>
<keyword evidence="11" id="KW-1185">Reference proteome</keyword>
<feature type="binding site" evidence="8">
    <location>
        <begin position="12"/>
        <end position="14"/>
    </location>
    <ligand>
        <name>GTP</name>
        <dbReference type="ChEBI" id="CHEBI:37565"/>
    </ligand>
</feature>
<dbReference type="Proteomes" id="UP000619457">
    <property type="component" value="Unassembled WGS sequence"/>
</dbReference>
<evidence type="ECO:0000256" key="8">
    <source>
        <dbReference type="HAMAP-Rule" id="MF_00316"/>
    </source>
</evidence>
<feature type="domain" description="MobA-like NTP transferase" evidence="9">
    <location>
        <begin position="9"/>
        <end position="156"/>
    </location>
</feature>
<dbReference type="PANTHER" id="PTHR19136">
    <property type="entry name" value="MOLYBDENUM COFACTOR GUANYLYLTRANSFERASE"/>
    <property type="match status" value="1"/>
</dbReference>
<keyword evidence="3 8" id="KW-0479">Metal-binding</keyword>
<feature type="binding site" evidence="8">
    <location>
        <position position="70"/>
    </location>
    <ligand>
        <name>GTP</name>
        <dbReference type="ChEBI" id="CHEBI:37565"/>
    </ligand>
</feature>
<dbReference type="RefSeq" id="WP_018472802.1">
    <property type="nucleotide sequence ID" value="NZ_BMWX01000003.1"/>
</dbReference>
<protein>
    <recommendedName>
        <fullName evidence="8">Probable molybdenum cofactor guanylyltransferase</fullName>
        <shortName evidence="8">MoCo guanylyltransferase</shortName>
        <ecNumber evidence="8">2.7.7.77</ecNumber>
    </recommendedName>
    <alternativeName>
        <fullName evidence="8">GTP:molybdopterin guanylyltransferase</fullName>
    </alternativeName>
    <alternativeName>
        <fullName evidence="8">Mo-MPT guanylyltransferase</fullName>
    </alternativeName>
    <alternativeName>
        <fullName evidence="8">Molybdopterin guanylyltransferase</fullName>
    </alternativeName>
    <alternativeName>
        <fullName evidence="8">Molybdopterin-guanine dinucleotide synthase</fullName>
        <shortName evidence="8">MGD synthase</shortName>
    </alternativeName>
</protein>
<dbReference type="Pfam" id="PF12804">
    <property type="entry name" value="NTP_transf_3"/>
    <property type="match status" value="1"/>
</dbReference>
<dbReference type="InterPro" id="IPR029044">
    <property type="entry name" value="Nucleotide-diphossugar_trans"/>
</dbReference>
<name>A0A918Q1I1_9BACT</name>
<comment type="function">
    <text evidence="8">Transfers a GMP moiety from GTP to Mo-molybdopterin (Mo-MPT) cofactor (Moco or molybdenum cofactor) to form Mo-molybdopterin guanine dinucleotide (Mo-MGD) cofactor.</text>
</comment>
<keyword evidence="2 8" id="KW-0808">Transferase</keyword>
<evidence type="ECO:0000259" key="9">
    <source>
        <dbReference type="Pfam" id="PF12804"/>
    </source>
</evidence>
<reference evidence="10" key="1">
    <citation type="journal article" date="2014" name="Int. J. Syst. Evol. Microbiol.">
        <title>Complete genome sequence of Corynebacterium casei LMG S-19264T (=DSM 44701T), isolated from a smear-ripened cheese.</title>
        <authorList>
            <consortium name="US DOE Joint Genome Institute (JGI-PGF)"/>
            <person name="Walter F."/>
            <person name="Albersmeier A."/>
            <person name="Kalinowski J."/>
            <person name="Ruckert C."/>
        </authorList>
    </citation>
    <scope>NUCLEOTIDE SEQUENCE</scope>
    <source>
        <strain evidence="10">KCTC 12368</strain>
    </source>
</reference>
<comment type="caution">
    <text evidence="8">Lacks conserved residue(s) required for the propagation of feature annotation.</text>
</comment>
<reference evidence="10" key="2">
    <citation type="submission" date="2020-09" db="EMBL/GenBank/DDBJ databases">
        <authorList>
            <person name="Sun Q."/>
            <person name="Kim S."/>
        </authorList>
    </citation>
    <scope>NUCLEOTIDE SEQUENCE</scope>
    <source>
        <strain evidence="10">KCTC 12368</strain>
    </source>
</reference>
<comment type="cofactor">
    <cofactor evidence="8">
        <name>Mg(2+)</name>
        <dbReference type="ChEBI" id="CHEBI:18420"/>
    </cofactor>
</comment>
<comment type="caution">
    <text evidence="10">The sequence shown here is derived from an EMBL/GenBank/DDBJ whole genome shotgun (WGS) entry which is preliminary data.</text>
</comment>
<dbReference type="GO" id="GO:0046872">
    <property type="term" value="F:metal ion binding"/>
    <property type="evidence" value="ECO:0007669"/>
    <property type="project" value="UniProtKB-KW"/>
</dbReference>
<evidence type="ECO:0000256" key="4">
    <source>
        <dbReference type="ARBA" id="ARBA00022741"/>
    </source>
</evidence>
<evidence type="ECO:0000256" key="7">
    <source>
        <dbReference type="ARBA" id="ARBA00023150"/>
    </source>
</evidence>
<comment type="similarity">
    <text evidence="8">Belongs to the MobA family.</text>
</comment>
<dbReference type="SUPFAM" id="SSF53448">
    <property type="entry name" value="Nucleotide-diphospho-sugar transferases"/>
    <property type="match status" value="1"/>
</dbReference>
<evidence type="ECO:0000256" key="6">
    <source>
        <dbReference type="ARBA" id="ARBA00023134"/>
    </source>
</evidence>
<dbReference type="AlphaFoldDB" id="A0A918Q1I1"/>
<keyword evidence="1 8" id="KW-0963">Cytoplasm</keyword>
<feature type="binding site" evidence="8">
    <location>
        <position position="99"/>
    </location>
    <ligand>
        <name>Mg(2+)</name>
        <dbReference type="ChEBI" id="CHEBI:18420"/>
    </ligand>
</feature>
<keyword evidence="7 8" id="KW-0501">Molybdenum cofactor biosynthesis</keyword>
<accession>A0A918Q1I1</accession>
<comment type="domain">
    <text evidence="8">The N-terminal domain determines nucleotide recognition and specific binding, while the C-terminal domain determines the specific binding to the target protein.</text>
</comment>